<keyword evidence="3" id="KW-1185">Reference proteome</keyword>
<dbReference type="Proteomes" id="UP001154265">
    <property type="component" value="Unassembled WGS sequence"/>
</dbReference>
<reference evidence="2" key="2">
    <citation type="submission" date="2022-01" db="EMBL/GenBank/DDBJ databases">
        <authorList>
            <person name="Zivanovic Y."/>
            <person name="Moreira D."/>
            <person name="Lopez-Garcia P."/>
        </authorList>
    </citation>
    <scope>NUCLEOTIDE SEQUENCE</scope>
    <source>
        <strain evidence="2">G9</strain>
    </source>
</reference>
<accession>A0ABT6F3U9</accession>
<gene>
    <name evidence="2" type="ORF">L3556_16000</name>
</gene>
<proteinExistence type="predicted"/>
<sequence>MTISYESNFFRFWRRQWQGLTHQWHRTQRQVRSSLSFGVQSLIYPFLQFLKNQPWLTPTLQEQIHHQGQHLRASTRPPHPPSVDEPLDSILASLEFEWLAPSPSPLQLSPESQGTPRLNKQSPGRFQPLAWAQRLGRGFIRRIRKTEPQPIVIQLDSSRYIAGMPQTHTSLPAFAPTSLAPLPSSTLTSPKPLSLVQRLGHWFGKLTQLRKQGQGSTELQVIEKGCIEKESSQLAIATIKGSIQGVACQLGDRQLVLVNTANQVLALLSPEQQRILHHRIFWHVARYYQRCCQWSRRWGIQGSSRQCPNPQFPGKEPQRAPVKSLPGALNLWERFSLWLSGLGLPTAQPRFALVGSISPITPGASIFEVENIENTIAPVATAVNAIHEFNRTSQRMESRDRQYAEQLIIDIDAAFMGYELHWLEKCLLWCDRWLTRLEHTLEWFIQGVIQFILGTFR</sequence>
<feature type="compositionally biased region" description="Polar residues" evidence="1">
    <location>
        <begin position="114"/>
        <end position="123"/>
    </location>
</feature>
<evidence type="ECO:0000313" key="2">
    <source>
        <dbReference type="EMBL" id="MDG2992422.1"/>
    </source>
</evidence>
<evidence type="ECO:0000313" key="3">
    <source>
        <dbReference type="Proteomes" id="UP001154265"/>
    </source>
</evidence>
<dbReference type="EMBL" id="JAKKUT010000008">
    <property type="protein sequence ID" value="MDG2992422.1"/>
    <property type="molecule type" value="Genomic_DNA"/>
</dbReference>
<dbReference type="RefSeq" id="WP_277868335.1">
    <property type="nucleotide sequence ID" value="NZ_JAKKUT010000008.1"/>
</dbReference>
<comment type="caution">
    <text evidence="2">The sequence shown here is derived from an EMBL/GenBank/DDBJ whole genome shotgun (WGS) entry which is preliminary data.</text>
</comment>
<name>A0ABT6F3U9_9SYNE</name>
<evidence type="ECO:0000256" key="1">
    <source>
        <dbReference type="SAM" id="MobiDB-lite"/>
    </source>
</evidence>
<feature type="region of interest" description="Disordered" evidence="1">
    <location>
        <begin position="103"/>
        <end position="123"/>
    </location>
</feature>
<reference evidence="2" key="1">
    <citation type="journal article" date="2022" name="Genome Biol. Evol.">
        <title>A New Gene Family Diagnostic for Intracellular Biomineralization of Amorphous Ca Carbonates by Cyanobacteria.</title>
        <authorList>
            <person name="Benzerara K."/>
            <person name="Duprat E."/>
            <person name="Bitard-Feildel T."/>
            <person name="Caumes G."/>
            <person name="Cassier-Chauvat C."/>
            <person name="Chauvat F."/>
            <person name="Dezi M."/>
            <person name="Diop S.I."/>
            <person name="Gaschignard G."/>
            <person name="Gorgen S."/>
            <person name="Gugger M."/>
            <person name="Lopez-Garcia P."/>
            <person name="Millet M."/>
            <person name="Skouri-Panet F."/>
            <person name="Moreira D."/>
            <person name="Callebaut I."/>
        </authorList>
    </citation>
    <scope>NUCLEOTIDE SEQUENCE</scope>
    <source>
        <strain evidence="2">G9</strain>
    </source>
</reference>
<protein>
    <submittedName>
        <fullName evidence="2">Uncharacterized protein</fullName>
    </submittedName>
</protein>
<organism evidence="2 3">
    <name type="scientific">Candidatus Synechococcus calcipolaris G9</name>
    <dbReference type="NCBI Taxonomy" id="1497997"/>
    <lineage>
        <taxon>Bacteria</taxon>
        <taxon>Bacillati</taxon>
        <taxon>Cyanobacteriota</taxon>
        <taxon>Cyanophyceae</taxon>
        <taxon>Synechococcales</taxon>
        <taxon>Synechococcaceae</taxon>
        <taxon>Synechococcus</taxon>
    </lineage>
</organism>